<name>D7DKZ1_METV0</name>
<evidence type="ECO:0000313" key="2">
    <source>
        <dbReference type="EMBL" id="ADI28602.1"/>
    </source>
</evidence>
<proteinExistence type="predicted"/>
<organism evidence="2 3">
    <name type="scientific">Methylotenera versatilis (strain 301)</name>
    <dbReference type="NCBI Taxonomy" id="666681"/>
    <lineage>
        <taxon>Bacteria</taxon>
        <taxon>Pseudomonadati</taxon>
        <taxon>Pseudomonadota</taxon>
        <taxon>Betaproteobacteria</taxon>
        <taxon>Nitrosomonadales</taxon>
        <taxon>Methylophilaceae</taxon>
        <taxon>Methylotenera</taxon>
    </lineage>
</organism>
<keyword evidence="1" id="KW-0732">Signal</keyword>
<evidence type="ECO:0000256" key="1">
    <source>
        <dbReference type="SAM" id="SignalP"/>
    </source>
</evidence>
<dbReference type="eggNOG" id="ENOG502ZZV8">
    <property type="taxonomic scope" value="Bacteria"/>
</dbReference>
<dbReference type="OrthoDB" id="5298153at2"/>
<dbReference type="KEGG" id="meh:M301_0215"/>
<reference evidence="3" key="1">
    <citation type="submission" date="2010-05" db="EMBL/GenBank/DDBJ databases">
        <title>Complete sequence of Methylotenera sp. 301.</title>
        <authorList>
            <person name="Lucas S."/>
            <person name="Copeland A."/>
            <person name="Lapidus A."/>
            <person name="Cheng J.-F."/>
            <person name="Bruce D."/>
            <person name="Goodwin L."/>
            <person name="Pitluck S."/>
            <person name="Clum A."/>
            <person name="Land M."/>
            <person name="Hauser L."/>
            <person name="Kyrpides N."/>
            <person name="Ivanova N."/>
            <person name="Chistoservova L."/>
            <person name="Kalyuzhnaya M."/>
            <person name="Woyke T."/>
        </authorList>
    </citation>
    <scope>NUCLEOTIDE SEQUENCE [LARGE SCALE GENOMIC DNA]</scope>
    <source>
        <strain evidence="3">301</strain>
    </source>
</reference>
<feature type="signal peptide" evidence="1">
    <location>
        <begin position="1"/>
        <end position="25"/>
    </location>
</feature>
<sequence precursor="true">MRCCKKIKHFLSICLLVLFATTAMAGSSSMNIRSASLAALDDSYALNADVDMKFSEKMEEAISKGFELNFLIEFQLAKPRKYWFDDEVVTVTHHVTLSYHALSRQFLVIRGDQQKAFVRLDEATDDLSEISDLKVFQKSEVEKGEHYKAAVLMRLDPKKLPKVLQGDAMGSDDWKMSSQRFEWVPSLFK</sequence>
<feature type="chain" id="PRO_5003094532" evidence="1">
    <location>
        <begin position="26"/>
        <end position="189"/>
    </location>
</feature>
<dbReference type="RefSeq" id="WP_013146919.1">
    <property type="nucleotide sequence ID" value="NC_014207.1"/>
</dbReference>
<accession>D7DKZ1</accession>
<evidence type="ECO:0000313" key="3">
    <source>
        <dbReference type="Proteomes" id="UP000000383"/>
    </source>
</evidence>
<gene>
    <name evidence="2" type="ordered locus">M301_0215</name>
</gene>
<keyword evidence="3" id="KW-1185">Reference proteome</keyword>
<dbReference type="InterPro" id="IPR025500">
    <property type="entry name" value="DUF4390"/>
</dbReference>
<dbReference type="AlphaFoldDB" id="D7DKZ1"/>
<dbReference type="EMBL" id="CP002056">
    <property type="protein sequence ID" value="ADI28602.1"/>
    <property type="molecule type" value="Genomic_DNA"/>
</dbReference>
<protein>
    <submittedName>
        <fullName evidence="2">Putative proline rich signal peptide protein</fullName>
    </submittedName>
</protein>
<reference evidence="2 3" key="2">
    <citation type="journal article" date="2011" name="J. Bacteriol.">
        <title>Genomes of three methylotrophs from a single niche uncover genetic and metabolic divergence of Methylophilaceae.</title>
        <authorList>
            <person name="Lapidus A."/>
            <person name="Clum A."/>
            <person name="Labutti K."/>
            <person name="Kaluzhnaya M.G."/>
            <person name="Lim S."/>
            <person name="Beck D.A."/>
            <person name="Glavina Del Rio T."/>
            <person name="Nolan M."/>
            <person name="Mavromatis K."/>
            <person name="Huntemann M."/>
            <person name="Lucas S."/>
            <person name="Lidstrom M.E."/>
            <person name="Ivanova N."/>
            <person name="Chistoserdova L."/>
        </authorList>
    </citation>
    <scope>NUCLEOTIDE SEQUENCE [LARGE SCALE GENOMIC DNA]</scope>
    <source>
        <strain evidence="2 3">301</strain>
    </source>
</reference>
<dbReference type="HOGENOM" id="CLU_070058_2_0_4"/>
<dbReference type="STRING" id="666681.M301_0215"/>
<dbReference type="Pfam" id="PF14334">
    <property type="entry name" value="DUF4390"/>
    <property type="match status" value="1"/>
</dbReference>
<dbReference type="Proteomes" id="UP000000383">
    <property type="component" value="Chromosome"/>
</dbReference>